<keyword evidence="1" id="KW-0472">Membrane</keyword>
<evidence type="ECO:0000313" key="2">
    <source>
        <dbReference type="EMBL" id="CED94174.1"/>
    </source>
</evidence>
<dbReference type="GeneID" id="82205601"/>
<sequence>MNKNNHEDNTNKARHNIHEYAQKNSEKYIKKIDEMRSSKEKMTFKNSVRYLWSLIVLGINWMVYKKVVMVLLTAAILVGALVWSPPIGLILCLLTPIFLGMYGKYFYFSIEDKYQSIEKQRLLIPSSLLITWILIIFVFILLIISFIEKLI</sequence>
<feature type="transmembrane region" description="Helical" evidence="1">
    <location>
        <begin position="70"/>
        <end position="101"/>
    </location>
</feature>
<keyword evidence="1" id="KW-0812">Transmembrane</keyword>
<dbReference type="Proteomes" id="UP000245622">
    <property type="component" value="Chromosome 1"/>
</dbReference>
<dbReference type="RefSeq" id="WP_180701716.1">
    <property type="nucleotide sequence ID" value="NZ_JAVSGX010000017.1"/>
</dbReference>
<evidence type="ECO:0000313" key="3">
    <source>
        <dbReference type="Proteomes" id="UP000245622"/>
    </source>
</evidence>
<protein>
    <submittedName>
        <fullName evidence="2">Uncharacterized protein</fullName>
    </submittedName>
</protein>
<feature type="transmembrane region" description="Helical" evidence="1">
    <location>
        <begin position="122"/>
        <end position="147"/>
    </location>
</feature>
<gene>
    <name evidence="2" type="ORF">CRIB_1567</name>
</gene>
<organism evidence="2 3">
    <name type="scientific">Romboutsia ilealis</name>
    <dbReference type="NCBI Taxonomy" id="1115758"/>
    <lineage>
        <taxon>Bacteria</taxon>
        <taxon>Bacillati</taxon>
        <taxon>Bacillota</taxon>
        <taxon>Clostridia</taxon>
        <taxon>Peptostreptococcales</taxon>
        <taxon>Peptostreptococcaceae</taxon>
        <taxon>Romboutsia</taxon>
    </lineage>
</organism>
<evidence type="ECO:0000256" key="1">
    <source>
        <dbReference type="SAM" id="Phobius"/>
    </source>
</evidence>
<dbReference type="KEGG" id="ril:CRIB_1567"/>
<proteinExistence type="predicted"/>
<reference evidence="2 3" key="1">
    <citation type="submission" date="2014-04" db="EMBL/GenBank/DDBJ databases">
        <authorList>
            <person name="Hornung B.V."/>
        </authorList>
    </citation>
    <scope>NUCLEOTIDE SEQUENCE [LARGE SCALE GENOMIC DNA]</scope>
    <source>
        <strain evidence="2 3">CRIB</strain>
    </source>
</reference>
<dbReference type="AlphaFoldDB" id="A0A1V1I424"/>
<name>A0A1V1I424_9FIRM</name>
<accession>A0A1V1I424</accession>
<feature type="transmembrane region" description="Helical" evidence="1">
    <location>
        <begin position="47"/>
        <end position="64"/>
    </location>
</feature>
<keyword evidence="1" id="KW-1133">Transmembrane helix</keyword>
<dbReference type="EMBL" id="LN555523">
    <property type="protein sequence ID" value="CED94174.1"/>
    <property type="molecule type" value="Genomic_DNA"/>
</dbReference>
<keyword evidence="3" id="KW-1185">Reference proteome</keyword>